<dbReference type="InterPro" id="IPR003439">
    <property type="entry name" value="ABC_transporter-like_ATP-bd"/>
</dbReference>
<proteinExistence type="inferred from homology"/>
<dbReference type="Proteomes" id="UP000287239">
    <property type="component" value="Unassembled WGS sequence"/>
</dbReference>
<dbReference type="PANTHER" id="PTHR42711">
    <property type="entry name" value="ABC TRANSPORTER ATP-BINDING PROTEIN"/>
    <property type="match status" value="1"/>
</dbReference>
<name>A0A429ZP52_9ENTE</name>
<dbReference type="EMBL" id="NGJU01000010">
    <property type="protein sequence ID" value="RST95448.1"/>
    <property type="molecule type" value="Genomic_DNA"/>
</dbReference>
<reference evidence="6 7" key="1">
    <citation type="submission" date="2017-05" db="EMBL/GenBank/DDBJ databases">
        <title>Vagococcus spp. assemblies.</title>
        <authorList>
            <person name="Gulvik C.A."/>
        </authorList>
    </citation>
    <scope>NUCLEOTIDE SEQUENCE [LARGE SCALE GENOMIC DNA]</scope>
    <source>
        <strain evidence="6 7">NCFB 2777</strain>
    </source>
</reference>
<dbReference type="GO" id="GO:0005524">
    <property type="term" value="F:ATP binding"/>
    <property type="evidence" value="ECO:0007669"/>
    <property type="project" value="UniProtKB-KW"/>
</dbReference>
<dbReference type="PROSITE" id="PS50893">
    <property type="entry name" value="ABC_TRANSPORTER_2"/>
    <property type="match status" value="1"/>
</dbReference>
<comment type="caution">
    <text evidence="6">The sequence shown here is derived from an EMBL/GenBank/DDBJ whole genome shotgun (WGS) entry which is preliminary data.</text>
</comment>
<gene>
    <name evidence="6" type="ORF">CBF35_07770</name>
</gene>
<comment type="similarity">
    <text evidence="1">Belongs to the ABC transporter superfamily.</text>
</comment>
<keyword evidence="4" id="KW-0067">ATP-binding</keyword>
<sequence length="229" mass="25800">MITLTNITKSYDGKTIIKDVTLEMPLGKALGIIGPNGSGKTTLINIMTKNLKADQGQVTYQFPETDFATKVGIQMQDGMFEEYVKVGELVAIYCHLYRLSLDVGENFLREFGLADLKKTYLTKLSGGEKQKVTILLSLIHDPDFLFFDEITTGLDGFSRKKLLESLLEIKKTGKSLVLVSHYYEEIWKLCDELLVLSQGQTLFYGKILKIADNYSDFSEKIDQLVGESR</sequence>
<protein>
    <recommendedName>
        <fullName evidence="5">ABC transporter domain-containing protein</fullName>
    </recommendedName>
</protein>
<dbReference type="PROSITE" id="PS00211">
    <property type="entry name" value="ABC_TRANSPORTER_1"/>
    <property type="match status" value="1"/>
</dbReference>
<keyword evidence="2" id="KW-0813">Transport</keyword>
<evidence type="ECO:0000256" key="3">
    <source>
        <dbReference type="ARBA" id="ARBA00022741"/>
    </source>
</evidence>
<organism evidence="6 7">
    <name type="scientific">Vagococcus salmoninarum</name>
    <dbReference type="NCBI Taxonomy" id="2739"/>
    <lineage>
        <taxon>Bacteria</taxon>
        <taxon>Bacillati</taxon>
        <taxon>Bacillota</taxon>
        <taxon>Bacilli</taxon>
        <taxon>Lactobacillales</taxon>
        <taxon>Enterococcaceae</taxon>
        <taxon>Vagococcus</taxon>
    </lineage>
</organism>
<dbReference type="SUPFAM" id="SSF52540">
    <property type="entry name" value="P-loop containing nucleoside triphosphate hydrolases"/>
    <property type="match status" value="1"/>
</dbReference>
<evidence type="ECO:0000256" key="4">
    <source>
        <dbReference type="ARBA" id="ARBA00022840"/>
    </source>
</evidence>
<keyword evidence="3" id="KW-0547">Nucleotide-binding</keyword>
<evidence type="ECO:0000256" key="1">
    <source>
        <dbReference type="ARBA" id="ARBA00005417"/>
    </source>
</evidence>
<accession>A0A429ZP52</accession>
<evidence type="ECO:0000313" key="6">
    <source>
        <dbReference type="EMBL" id="RST95448.1"/>
    </source>
</evidence>
<keyword evidence="7" id="KW-1185">Reference proteome</keyword>
<dbReference type="InterPro" id="IPR017871">
    <property type="entry name" value="ABC_transporter-like_CS"/>
</dbReference>
<dbReference type="GO" id="GO:0016887">
    <property type="term" value="F:ATP hydrolysis activity"/>
    <property type="evidence" value="ECO:0007669"/>
    <property type="project" value="InterPro"/>
</dbReference>
<evidence type="ECO:0000313" key="7">
    <source>
        <dbReference type="Proteomes" id="UP000287239"/>
    </source>
</evidence>
<dbReference type="InterPro" id="IPR003593">
    <property type="entry name" value="AAA+_ATPase"/>
</dbReference>
<dbReference type="RefSeq" id="WP_126779787.1">
    <property type="nucleotide sequence ID" value="NZ_CAUQJP010000065.1"/>
</dbReference>
<evidence type="ECO:0000259" key="5">
    <source>
        <dbReference type="PROSITE" id="PS50893"/>
    </source>
</evidence>
<dbReference type="Gene3D" id="3.40.50.300">
    <property type="entry name" value="P-loop containing nucleotide triphosphate hydrolases"/>
    <property type="match status" value="1"/>
</dbReference>
<evidence type="ECO:0000256" key="2">
    <source>
        <dbReference type="ARBA" id="ARBA00022448"/>
    </source>
</evidence>
<dbReference type="PANTHER" id="PTHR42711:SF5">
    <property type="entry name" value="ABC TRANSPORTER ATP-BINDING PROTEIN NATA"/>
    <property type="match status" value="1"/>
</dbReference>
<dbReference type="InterPro" id="IPR027417">
    <property type="entry name" value="P-loop_NTPase"/>
</dbReference>
<dbReference type="OrthoDB" id="9804819at2"/>
<feature type="domain" description="ABC transporter" evidence="5">
    <location>
        <begin position="2"/>
        <end position="223"/>
    </location>
</feature>
<dbReference type="Pfam" id="PF00005">
    <property type="entry name" value="ABC_tran"/>
    <property type="match status" value="1"/>
</dbReference>
<dbReference type="InterPro" id="IPR050763">
    <property type="entry name" value="ABC_transporter_ATP-binding"/>
</dbReference>
<dbReference type="GeneID" id="98568262"/>
<dbReference type="AlphaFoldDB" id="A0A429ZP52"/>
<dbReference type="SMART" id="SM00382">
    <property type="entry name" value="AAA"/>
    <property type="match status" value="1"/>
</dbReference>
<dbReference type="CDD" id="cd03230">
    <property type="entry name" value="ABC_DR_subfamily_A"/>
    <property type="match status" value="1"/>
</dbReference>